<gene>
    <name evidence="3" type="ORF">D5400_18945</name>
</gene>
<dbReference type="AlphaFoldDB" id="A0A3Q8XQQ5"/>
<proteinExistence type="predicted"/>
<feature type="compositionally biased region" description="Basic and acidic residues" evidence="1">
    <location>
        <begin position="91"/>
        <end position="101"/>
    </location>
</feature>
<feature type="region of interest" description="Disordered" evidence="1">
    <location>
        <begin position="59"/>
        <end position="219"/>
    </location>
</feature>
<organism evidence="3 4">
    <name type="scientific">Georhizobium profundi</name>
    <dbReference type="NCBI Taxonomy" id="2341112"/>
    <lineage>
        <taxon>Bacteria</taxon>
        <taxon>Pseudomonadati</taxon>
        <taxon>Pseudomonadota</taxon>
        <taxon>Alphaproteobacteria</taxon>
        <taxon>Hyphomicrobiales</taxon>
        <taxon>Rhizobiaceae</taxon>
        <taxon>Georhizobium</taxon>
    </lineage>
</organism>
<feature type="compositionally biased region" description="Basic and acidic residues" evidence="1">
    <location>
        <begin position="152"/>
        <end position="162"/>
    </location>
</feature>
<protein>
    <recommendedName>
        <fullName evidence="5">DUF3035 domain-containing protein</fullName>
    </recommendedName>
</protein>
<accession>A0A3Q8XQQ5</accession>
<evidence type="ECO:0000313" key="3">
    <source>
        <dbReference type="EMBL" id="AZN73088.1"/>
    </source>
</evidence>
<feature type="chain" id="PRO_5018747195" description="DUF3035 domain-containing protein" evidence="2">
    <location>
        <begin position="19"/>
        <end position="219"/>
    </location>
</feature>
<evidence type="ECO:0000313" key="4">
    <source>
        <dbReference type="Proteomes" id="UP000268192"/>
    </source>
</evidence>
<dbReference type="Proteomes" id="UP000268192">
    <property type="component" value="Chromosome"/>
</dbReference>
<dbReference type="KEGG" id="abaw:D5400_18945"/>
<name>A0A3Q8XQQ5_9HYPH</name>
<keyword evidence="4" id="KW-1185">Reference proteome</keyword>
<feature type="compositionally biased region" description="Basic and acidic residues" evidence="1">
    <location>
        <begin position="193"/>
        <end position="205"/>
    </location>
</feature>
<evidence type="ECO:0000256" key="1">
    <source>
        <dbReference type="SAM" id="MobiDB-lite"/>
    </source>
</evidence>
<evidence type="ECO:0008006" key="5">
    <source>
        <dbReference type="Google" id="ProtNLM"/>
    </source>
</evidence>
<sequence length="219" mass="23403">MHVRLAMRAAMLGGVAMALSGCLGSPTYGTGTDATTQFLNDIGDVASIRPQQGGDIAYQPRPDLVQPTDTSALPAPQTALSRTQAWPESPEETRARLRAEADLSGGTGSFSSPLAQREVGGGRGREAPNPRRGPVGGPVGLPSGLSGAEAQADYRARQEIARSADPTTRNFLSEPPLEYRQPIATAPVGDMGESERTKERRRLQEAQRGQSLRQRWLPF</sequence>
<evidence type="ECO:0000256" key="2">
    <source>
        <dbReference type="SAM" id="SignalP"/>
    </source>
</evidence>
<feature type="signal peptide" evidence="2">
    <location>
        <begin position="1"/>
        <end position="18"/>
    </location>
</feature>
<reference evidence="3 4" key="1">
    <citation type="submission" date="2018-09" db="EMBL/GenBank/DDBJ databases">
        <title>Marinorhizobium profundi gen. nov., sp. nov., isolated from a deep-sea sediment sample from the New Britain Trench and proposal of Marinorhizobiaceae fam. nov. in the order Rhizobiales of the class Alphaproteobacteria.</title>
        <authorList>
            <person name="Cao J."/>
        </authorList>
    </citation>
    <scope>NUCLEOTIDE SEQUENCE [LARGE SCALE GENOMIC DNA]</scope>
    <source>
        <strain evidence="3 4">WS11</strain>
    </source>
</reference>
<dbReference type="EMBL" id="CP032509">
    <property type="protein sequence ID" value="AZN73088.1"/>
    <property type="molecule type" value="Genomic_DNA"/>
</dbReference>
<dbReference type="PROSITE" id="PS51257">
    <property type="entry name" value="PROKAR_LIPOPROTEIN"/>
    <property type="match status" value="1"/>
</dbReference>
<keyword evidence="2" id="KW-0732">Signal</keyword>